<evidence type="ECO:0000313" key="3">
    <source>
        <dbReference type="Proteomes" id="UP000308768"/>
    </source>
</evidence>
<sequence>MLPHTPEPHQPTDPPTKTPLTTPSPHHTALNLDPSAPPIDTTARNGTRPDKATSAPGTARRRTGAASDSPTHLPRTRIPNIDTASSSTTKTATQSSTPPKPASPAAPAPAPLRTRPTRDEAAHPAARDAAHVARATARTTRLRDGHCVVGFGTGEGVGVGVSGPWGRAQGWGDAGRAGSRP</sequence>
<organism evidence="2 3">
    <name type="scientific">Cryomyces minteri</name>
    <dbReference type="NCBI Taxonomy" id="331657"/>
    <lineage>
        <taxon>Eukaryota</taxon>
        <taxon>Fungi</taxon>
        <taxon>Dikarya</taxon>
        <taxon>Ascomycota</taxon>
        <taxon>Pezizomycotina</taxon>
        <taxon>Dothideomycetes</taxon>
        <taxon>Dothideomycetes incertae sedis</taxon>
        <taxon>Cryomyces</taxon>
    </lineage>
</organism>
<feature type="region of interest" description="Disordered" evidence="1">
    <location>
        <begin position="1"/>
        <end position="128"/>
    </location>
</feature>
<gene>
    <name evidence="2" type="ORF">B0A49_00689</name>
</gene>
<feature type="compositionally biased region" description="Gly residues" evidence="1">
    <location>
        <begin position="151"/>
        <end position="163"/>
    </location>
</feature>
<keyword evidence="3" id="KW-1185">Reference proteome</keyword>
<feature type="compositionally biased region" description="Pro residues" evidence="1">
    <location>
        <begin position="98"/>
        <end position="110"/>
    </location>
</feature>
<evidence type="ECO:0000256" key="1">
    <source>
        <dbReference type="SAM" id="MobiDB-lite"/>
    </source>
</evidence>
<protein>
    <submittedName>
        <fullName evidence="2">Uncharacterized protein</fullName>
    </submittedName>
</protein>
<feature type="compositionally biased region" description="Basic and acidic residues" evidence="1">
    <location>
        <begin position="116"/>
        <end position="128"/>
    </location>
</feature>
<feature type="compositionally biased region" description="Low complexity" evidence="1">
    <location>
        <begin position="18"/>
        <end position="28"/>
    </location>
</feature>
<feature type="region of interest" description="Disordered" evidence="1">
    <location>
        <begin position="147"/>
        <end position="181"/>
    </location>
</feature>
<feature type="compositionally biased region" description="Low complexity" evidence="1">
    <location>
        <begin position="83"/>
        <end position="97"/>
    </location>
</feature>
<dbReference type="Proteomes" id="UP000308768">
    <property type="component" value="Unassembled WGS sequence"/>
</dbReference>
<dbReference type="EMBL" id="NAJN01000036">
    <property type="protein sequence ID" value="TKA81069.1"/>
    <property type="molecule type" value="Genomic_DNA"/>
</dbReference>
<dbReference type="AlphaFoldDB" id="A0A4V6WLB0"/>
<feature type="compositionally biased region" description="Pro residues" evidence="1">
    <location>
        <begin position="8"/>
        <end position="17"/>
    </location>
</feature>
<proteinExistence type="predicted"/>
<name>A0A4V6WLB0_9PEZI</name>
<reference evidence="2 3" key="1">
    <citation type="submission" date="2017-03" db="EMBL/GenBank/DDBJ databases">
        <title>Genomes of endolithic fungi from Antarctica.</title>
        <authorList>
            <person name="Coleine C."/>
            <person name="Masonjones S."/>
            <person name="Stajich J.E."/>
        </authorList>
    </citation>
    <scope>NUCLEOTIDE SEQUENCE [LARGE SCALE GENOMIC DNA]</scope>
    <source>
        <strain evidence="2 3">CCFEE 5187</strain>
    </source>
</reference>
<accession>A0A4V6WLB0</accession>
<evidence type="ECO:0000313" key="2">
    <source>
        <dbReference type="EMBL" id="TKA81069.1"/>
    </source>
</evidence>
<comment type="caution">
    <text evidence="2">The sequence shown here is derived from an EMBL/GenBank/DDBJ whole genome shotgun (WGS) entry which is preliminary data.</text>
</comment>